<accession>A0A4Y9ZD40</accession>
<sequence>MPAVDTTISALEYWRNAEEQRFAHDSDCPQSFAATEYITKTRNSLALEMDAIALVMCSLRTRFNATAHVNRLPPEILARIFDLVQDIYPLRVQKHGERKGAYVGWLRVTYVCRQWRFAALNHSNLWSNVDLGMDSQWPGEFLRRAQSAPILFKYNMYACNRSAKRSMADVADIVKNHLYHIQELHLLADMKDSQFLTGEAPVLERVVLLDQPPNRKYTGQLLSLPTNLFSCNAPRLRELDISRFNFAWPSLALFGGLVELAITQPGHGNPTWRLFAEPPAALRGFQEFVGALSRMPALESLSIDSAVPLLPLGSTSHTMHAPVATLPNLRTFYLGDHVLKCAVAMNHICMPSITAQEVICTGDDDSERSSEAMIPWFTSLFSDLVPVRVLQIGDWTNGFNITWDSFRAKDDDSEEKCQCNLFFNDSIDRSIAQLKAFCDVLPLESLEKICVEFSDDSSWGVSDWSTFFRRCKNLRHLRVVRSYPIGLSDASNSPMEEPTERLFPFLKTLTFIGMNLKNRPDLRELCRNLVPSQKITLMDCTVDKAAISKLREEGIMILVEEAVSSGEDSESDAASSANMSN</sequence>
<feature type="domain" description="F-box" evidence="1">
    <location>
        <begin position="70"/>
        <end position="131"/>
    </location>
</feature>
<reference evidence="2 3" key="1">
    <citation type="submission" date="2019-02" db="EMBL/GenBank/DDBJ databases">
        <title>Genome sequencing of the rare red list fungi Dentipellis fragilis.</title>
        <authorList>
            <person name="Buettner E."/>
            <person name="Kellner H."/>
        </authorList>
    </citation>
    <scope>NUCLEOTIDE SEQUENCE [LARGE SCALE GENOMIC DNA]</scope>
    <source>
        <strain evidence="2 3">DSM 105465</strain>
    </source>
</reference>
<dbReference type="SUPFAM" id="SSF52047">
    <property type="entry name" value="RNI-like"/>
    <property type="match status" value="1"/>
</dbReference>
<organism evidence="2 3">
    <name type="scientific">Dentipellis fragilis</name>
    <dbReference type="NCBI Taxonomy" id="205917"/>
    <lineage>
        <taxon>Eukaryota</taxon>
        <taxon>Fungi</taxon>
        <taxon>Dikarya</taxon>
        <taxon>Basidiomycota</taxon>
        <taxon>Agaricomycotina</taxon>
        <taxon>Agaricomycetes</taxon>
        <taxon>Russulales</taxon>
        <taxon>Hericiaceae</taxon>
        <taxon>Dentipellis</taxon>
    </lineage>
</organism>
<evidence type="ECO:0000313" key="3">
    <source>
        <dbReference type="Proteomes" id="UP000298327"/>
    </source>
</evidence>
<dbReference type="PANTHER" id="PTHR38926">
    <property type="entry name" value="F-BOX DOMAIN CONTAINING PROTEIN, EXPRESSED"/>
    <property type="match status" value="1"/>
</dbReference>
<dbReference type="AlphaFoldDB" id="A0A4Y9ZD40"/>
<comment type="caution">
    <text evidence="2">The sequence shown here is derived from an EMBL/GenBank/DDBJ whole genome shotgun (WGS) entry which is preliminary data.</text>
</comment>
<dbReference type="EMBL" id="SEOQ01000016">
    <property type="protein sequence ID" value="TFY72394.1"/>
    <property type="molecule type" value="Genomic_DNA"/>
</dbReference>
<dbReference type="OrthoDB" id="3156934at2759"/>
<gene>
    <name evidence="2" type="ORF">EVG20_g633</name>
</gene>
<dbReference type="Gene3D" id="3.80.10.10">
    <property type="entry name" value="Ribonuclease Inhibitor"/>
    <property type="match status" value="1"/>
</dbReference>
<dbReference type="Proteomes" id="UP000298327">
    <property type="component" value="Unassembled WGS sequence"/>
</dbReference>
<protein>
    <recommendedName>
        <fullName evidence="1">F-box domain-containing protein</fullName>
    </recommendedName>
</protein>
<evidence type="ECO:0000313" key="2">
    <source>
        <dbReference type="EMBL" id="TFY72394.1"/>
    </source>
</evidence>
<dbReference type="InterPro" id="IPR001810">
    <property type="entry name" value="F-box_dom"/>
</dbReference>
<proteinExistence type="predicted"/>
<dbReference type="Gene3D" id="1.20.1280.50">
    <property type="match status" value="1"/>
</dbReference>
<dbReference type="InterPro" id="IPR032675">
    <property type="entry name" value="LRR_dom_sf"/>
</dbReference>
<keyword evidence="3" id="KW-1185">Reference proteome</keyword>
<dbReference type="PANTHER" id="PTHR38926:SF5">
    <property type="entry name" value="F-BOX AND LEUCINE-RICH REPEAT PROTEIN 6"/>
    <property type="match status" value="1"/>
</dbReference>
<name>A0A4Y9ZD40_9AGAM</name>
<evidence type="ECO:0000259" key="1">
    <source>
        <dbReference type="Pfam" id="PF12937"/>
    </source>
</evidence>
<dbReference type="Pfam" id="PF12937">
    <property type="entry name" value="F-box-like"/>
    <property type="match status" value="1"/>
</dbReference>